<dbReference type="EMBL" id="JACBNQ010000003">
    <property type="protein sequence ID" value="NYB73650.1"/>
    <property type="molecule type" value="Genomic_DNA"/>
</dbReference>
<gene>
    <name evidence="2" type="ORF">HZF24_05795</name>
</gene>
<keyword evidence="1" id="KW-0812">Transmembrane</keyword>
<evidence type="ECO:0000256" key="1">
    <source>
        <dbReference type="SAM" id="Phobius"/>
    </source>
</evidence>
<comment type="caution">
    <text evidence="2">The sequence shown here is derived from an EMBL/GenBank/DDBJ whole genome shotgun (WGS) entry which is preliminary data.</text>
</comment>
<organism evidence="2 3">
    <name type="scientific">Sedimentibacter hydroxybenzoicus DSM 7310</name>
    <dbReference type="NCBI Taxonomy" id="1123245"/>
    <lineage>
        <taxon>Bacteria</taxon>
        <taxon>Bacillati</taxon>
        <taxon>Bacillota</taxon>
        <taxon>Tissierellia</taxon>
        <taxon>Sedimentibacter</taxon>
    </lineage>
</organism>
<reference evidence="2" key="1">
    <citation type="submission" date="2020-07" db="EMBL/GenBank/DDBJ databases">
        <title>Genomic analysis of a strain of Sedimentibacter Hydroxybenzoicus DSM7310.</title>
        <authorList>
            <person name="Ma S."/>
        </authorList>
    </citation>
    <scope>NUCLEOTIDE SEQUENCE</scope>
    <source>
        <strain evidence="2">DSM 7310</strain>
    </source>
</reference>
<keyword evidence="1" id="KW-1133">Transmembrane helix</keyword>
<dbReference type="AlphaFoldDB" id="A0A974BI71"/>
<proteinExistence type="predicted"/>
<dbReference type="Pfam" id="PF06161">
    <property type="entry name" value="DUF975"/>
    <property type="match status" value="1"/>
</dbReference>
<dbReference type="RefSeq" id="WP_179237332.1">
    <property type="nucleotide sequence ID" value="NZ_JACBNQ010000003.1"/>
</dbReference>
<evidence type="ECO:0000313" key="3">
    <source>
        <dbReference type="Proteomes" id="UP000611629"/>
    </source>
</evidence>
<accession>A0A974BI71</accession>
<evidence type="ECO:0000313" key="2">
    <source>
        <dbReference type="EMBL" id="NYB73650.1"/>
    </source>
</evidence>
<dbReference type="PANTHER" id="PTHR40076">
    <property type="entry name" value="MEMBRANE PROTEIN-RELATED"/>
    <property type="match status" value="1"/>
</dbReference>
<dbReference type="PROSITE" id="PS51257">
    <property type="entry name" value="PROKAR_LIPOPROTEIN"/>
    <property type="match status" value="1"/>
</dbReference>
<dbReference type="PANTHER" id="PTHR40076:SF1">
    <property type="entry name" value="MEMBRANE PROTEIN"/>
    <property type="match status" value="1"/>
</dbReference>
<feature type="transmembrane region" description="Helical" evidence="1">
    <location>
        <begin position="21"/>
        <end position="39"/>
    </location>
</feature>
<protein>
    <submittedName>
        <fullName evidence="2">DUF975 family protein</fullName>
    </submittedName>
</protein>
<feature type="transmembrane region" description="Helical" evidence="1">
    <location>
        <begin position="112"/>
        <end position="132"/>
    </location>
</feature>
<dbReference type="Proteomes" id="UP000611629">
    <property type="component" value="Unassembled WGS sequence"/>
</dbReference>
<feature type="transmembrane region" description="Helical" evidence="1">
    <location>
        <begin position="152"/>
        <end position="171"/>
    </location>
</feature>
<name>A0A974BI71_SEDHY</name>
<keyword evidence="1" id="KW-0472">Membrane</keyword>
<feature type="transmembrane region" description="Helical" evidence="1">
    <location>
        <begin position="209"/>
        <end position="234"/>
    </location>
</feature>
<sequence>MIPREEIKKNAKKAILGKYGSAATASTVVAGCIFAQYIIIKGLSMIMYSDWGLLLGIIPGILLLPLYVGMAGFFLKIYQRDDRTSMKQVFAAGFAKNYRRNLTGMLIRAFKLFLWSIIGLVPLYFGLVLILMSSFQGNPMVTGHTDLNDMTYIIFFGTIIISIAGFIPYIMKAIAYSMTPYILAKDENILPSEAVKLSAAMTSGYKSEIFKLCISFAGWLILSVITLGIAGVLWTGPYMSASFAGIYEELKGNQLPK</sequence>
<dbReference type="InterPro" id="IPR010380">
    <property type="entry name" value="DUF975"/>
</dbReference>
<feature type="transmembrane region" description="Helical" evidence="1">
    <location>
        <begin position="51"/>
        <end position="78"/>
    </location>
</feature>
<keyword evidence="3" id="KW-1185">Reference proteome</keyword>